<evidence type="ECO:0000313" key="1">
    <source>
        <dbReference type="EMBL" id="TCN27174.1"/>
    </source>
</evidence>
<protein>
    <submittedName>
        <fullName evidence="1">Uncharacterized protein</fullName>
    </submittedName>
</protein>
<proteinExistence type="predicted"/>
<reference evidence="1 2" key="1">
    <citation type="journal article" date="2015" name="Stand. Genomic Sci.">
        <title>Genomic Encyclopedia of Bacterial and Archaeal Type Strains, Phase III: the genomes of soil and plant-associated and newly described type strains.</title>
        <authorList>
            <person name="Whitman W.B."/>
            <person name="Woyke T."/>
            <person name="Klenk H.P."/>
            <person name="Zhou Y."/>
            <person name="Lilburn T.G."/>
            <person name="Beck B.J."/>
            <person name="De Vos P."/>
            <person name="Vandamme P."/>
            <person name="Eisen J.A."/>
            <person name="Garrity G."/>
            <person name="Hugenholtz P."/>
            <person name="Kyrpides N.C."/>
        </authorList>
    </citation>
    <scope>NUCLEOTIDE SEQUENCE [LARGE SCALE GENOMIC DNA]</scope>
    <source>
        <strain evidence="1 2">CV53</strain>
    </source>
</reference>
<dbReference type="OrthoDB" id="2885038at2"/>
<dbReference type="AlphaFoldDB" id="A0A4R2BM97"/>
<dbReference type="Proteomes" id="UP000295689">
    <property type="component" value="Unassembled WGS sequence"/>
</dbReference>
<dbReference type="EMBL" id="SLVV01000002">
    <property type="protein sequence ID" value="TCN27174.1"/>
    <property type="molecule type" value="Genomic_DNA"/>
</dbReference>
<comment type="caution">
    <text evidence="1">The sequence shown here is derived from an EMBL/GenBank/DDBJ whole genome shotgun (WGS) entry which is preliminary data.</text>
</comment>
<accession>A0A4R2BM97</accession>
<evidence type="ECO:0000313" key="2">
    <source>
        <dbReference type="Proteomes" id="UP000295689"/>
    </source>
</evidence>
<sequence>MRNIRYLIKGDYSAEQLAEDLRVQLDINRQNNVRITPVKNRNEVIVQVPEASGSLEEIVGSFMQDYHSGVILE</sequence>
<gene>
    <name evidence="1" type="ORF">EV146_102119</name>
</gene>
<organism evidence="1 2">
    <name type="scientific">Mesobacillus foraminis</name>
    <dbReference type="NCBI Taxonomy" id="279826"/>
    <lineage>
        <taxon>Bacteria</taxon>
        <taxon>Bacillati</taxon>
        <taxon>Bacillota</taxon>
        <taxon>Bacilli</taxon>
        <taxon>Bacillales</taxon>
        <taxon>Bacillaceae</taxon>
        <taxon>Mesobacillus</taxon>
    </lineage>
</organism>
<keyword evidence="2" id="KW-1185">Reference proteome</keyword>
<dbReference type="RefSeq" id="WP_121613136.1">
    <property type="nucleotide sequence ID" value="NZ_CP033044.1"/>
</dbReference>
<name>A0A4R2BM97_9BACI</name>